<gene>
    <name evidence="2" type="ORF">ERS852448_00948</name>
</gene>
<evidence type="ECO:0000259" key="1">
    <source>
        <dbReference type="Pfam" id="PF01261"/>
    </source>
</evidence>
<proteinExistence type="predicted"/>
<dbReference type="GeneID" id="97390278"/>
<keyword evidence="2" id="KW-0413">Isomerase</keyword>
<dbReference type="AlphaFoldDB" id="A0A173SHR6"/>
<sequence length="278" mass="31890">MKLGMFTSGYQYYPLEAAFQDAKRIGYDYIELWGGRPHAFPLDLKRGGIEQVKKLIEVYEMPVHVYTPEHNAYPYNYMIGDSSQRKEAVDYLKTAIEMGKEMGAEYTLISTGHAENTISRRQIQERLVETLRELAEYAQQIQEPVLLETLTHFETNVCTTANDLQEVLEMVDSPYLYGMCDVVVPSIEGESVMDYFMKLGDRCRHLHLVDCDGNSETHVIPGDGELPLPELLEEIQHFGYHDTATIELVTAYIREPYVYAKRAHDRVRQMMLEGKGGC</sequence>
<evidence type="ECO:0000313" key="2">
    <source>
        <dbReference type="EMBL" id="CUM89357.1"/>
    </source>
</evidence>
<name>A0A173SHR6_EUBRA</name>
<dbReference type="InterPro" id="IPR013022">
    <property type="entry name" value="Xyl_isomerase-like_TIM-brl"/>
</dbReference>
<dbReference type="SUPFAM" id="SSF51658">
    <property type="entry name" value="Xylose isomerase-like"/>
    <property type="match status" value="1"/>
</dbReference>
<protein>
    <submittedName>
        <fullName evidence="2">D-tagatose 3-epimerase</fullName>
        <ecNumber evidence="2">5.3.1.-</ecNumber>
    </submittedName>
</protein>
<dbReference type="Pfam" id="PF01261">
    <property type="entry name" value="AP_endonuc_2"/>
    <property type="match status" value="1"/>
</dbReference>
<dbReference type="EMBL" id="CYYA01000005">
    <property type="protein sequence ID" value="CUM89357.1"/>
    <property type="molecule type" value="Genomic_DNA"/>
</dbReference>
<dbReference type="STRING" id="39490.ERS852448_00948"/>
<reference evidence="2 3" key="1">
    <citation type="submission" date="2015-09" db="EMBL/GenBank/DDBJ databases">
        <authorList>
            <consortium name="Pathogen Informatics"/>
        </authorList>
    </citation>
    <scope>NUCLEOTIDE SEQUENCE [LARGE SCALE GENOMIC DNA]</scope>
    <source>
        <strain evidence="2 3">2789STDY5608891</strain>
    </source>
</reference>
<feature type="domain" description="Xylose isomerase-like TIM barrel" evidence="1">
    <location>
        <begin position="19"/>
        <end position="252"/>
    </location>
</feature>
<dbReference type="PANTHER" id="PTHR12110:SF21">
    <property type="entry name" value="XYLOSE ISOMERASE-LIKE TIM BARREL DOMAIN-CONTAINING PROTEIN"/>
    <property type="match status" value="1"/>
</dbReference>
<evidence type="ECO:0000313" key="3">
    <source>
        <dbReference type="Proteomes" id="UP000095492"/>
    </source>
</evidence>
<dbReference type="InterPro" id="IPR050312">
    <property type="entry name" value="IolE/XylAMocC-like"/>
</dbReference>
<dbReference type="Proteomes" id="UP000095492">
    <property type="component" value="Unassembled WGS sequence"/>
</dbReference>
<dbReference type="Gene3D" id="3.20.20.150">
    <property type="entry name" value="Divalent-metal-dependent TIM barrel enzymes"/>
    <property type="match status" value="1"/>
</dbReference>
<dbReference type="NCBIfam" id="NF007360">
    <property type="entry name" value="PRK09856.1"/>
    <property type="match status" value="1"/>
</dbReference>
<dbReference type="InterPro" id="IPR036237">
    <property type="entry name" value="Xyl_isomerase-like_sf"/>
</dbReference>
<dbReference type="EC" id="5.3.1.-" evidence="2"/>
<dbReference type="PANTHER" id="PTHR12110">
    <property type="entry name" value="HYDROXYPYRUVATE ISOMERASE"/>
    <property type="match status" value="1"/>
</dbReference>
<dbReference type="RefSeq" id="WP_055289673.1">
    <property type="nucleotide sequence ID" value="NZ_CP173382.1"/>
</dbReference>
<accession>A0A173SHR6</accession>
<organism evidence="2 3">
    <name type="scientific">Eubacterium ramulus</name>
    <dbReference type="NCBI Taxonomy" id="39490"/>
    <lineage>
        <taxon>Bacteria</taxon>
        <taxon>Bacillati</taxon>
        <taxon>Bacillota</taxon>
        <taxon>Clostridia</taxon>
        <taxon>Eubacteriales</taxon>
        <taxon>Eubacteriaceae</taxon>
        <taxon>Eubacterium</taxon>
    </lineage>
</organism>
<dbReference type="GO" id="GO:0016853">
    <property type="term" value="F:isomerase activity"/>
    <property type="evidence" value="ECO:0007669"/>
    <property type="project" value="UniProtKB-KW"/>
</dbReference>
<dbReference type="OrthoDB" id="1779187at2"/>